<evidence type="ECO:0000256" key="2">
    <source>
        <dbReference type="ARBA" id="ARBA00006024"/>
    </source>
</evidence>
<name>A0A955L3E8_9BACT</name>
<feature type="transmembrane region" description="Helical" evidence="12">
    <location>
        <begin position="195"/>
        <end position="217"/>
    </location>
</feature>
<evidence type="ECO:0000256" key="11">
    <source>
        <dbReference type="SAM" id="MobiDB-lite"/>
    </source>
</evidence>
<feature type="transmembrane region" description="Helical" evidence="12">
    <location>
        <begin position="223"/>
        <end position="242"/>
    </location>
</feature>
<evidence type="ECO:0000256" key="3">
    <source>
        <dbReference type="ARBA" id="ARBA00022475"/>
    </source>
</evidence>
<keyword evidence="8" id="KW-1278">Translocase</keyword>
<comment type="subcellular location">
    <subcellularLocation>
        <location evidence="1">Cell membrane</location>
        <topology evidence="1">Multi-pass membrane protein</topology>
    </subcellularLocation>
</comment>
<feature type="transmembrane region" description="Helical" evidence="12">
    <location>
        <begin position="153"/>
        <end position="174"/>
    </location>
</feature>
<evidence type="ECO:0000256" key="12">
    <source>
        <dbReference type="SAM" id="Phobius"/>
    </source>
</evidence>
<dbReference type="GO" id="GO:0005507">
    <property type="term" value="F:copper ion binding"/>
    <property type="evidence" value="ECO:0007669"/>
    <property type="project" value="TreeGrafter"/>
</dbReference>
<dbReference type="Proteomes" id="UP000782843">
    <property type="component" value="Unassembled WGS sequence"/>
</dbReference>
<dbReference type="Pfam" id="PF00403">
    <property type="entry name" value="HMA"/>
    <property type="match status" value="1"/>
</dbReference>
<dbReference type="Pfam" id="PF00122">
    <property type="entry name" value="E1-E2_ATPase"/>
    <property type="match status" value="1"/>
</dbReference>
<dbReference type="GO" id="GO:0016887">
    <property type="term" value="F:ATP hydrolysis activity"/>
    <property type="evidence" value="ECO:0007669"/>
    <property type="project" value="InterPro"/>
</dbReference>
<dbReference type="Gene3D" id="3.30.70.100">
    <property type="match status" value="1"/>
</dbReference>
<keyword evidence="5" id="KW-0479">Metal-binding</keyword>
<dbReference type="AlphaFoldDB" id="A0A955L3E8"/>
<evidence type="ECO:0000256" key="7">
    <source>
        <dbReference type="ARBA" id="ARBA00022840"/>
    </source>
</evidence>
<dbReference type="GO" id="GO:0005886">
    <property type="term" value="C:plasma membrane"/>
    <property type="evidence" value="ECO:0007669"/>
    <property type="project" value="UniProtKB-SubCell"/>
</dbReference>
<feature type="non-terminal residue" evidence="14">
    <location>
        <position position="432"/>
    </location>
</feature>
<dbReference type="NCBIfam" id="TIGR01494">
    <property type="entry name" value="ATPase_P-type"/>
    <property type="match status" value="1"/>
</dbReference>
<dbReference type="GO" id="GO:0043682">
    <property type="term" value="F:P-type divalent copper transporter activity"/>
    <property type="evidence" value="ECO:0007669"/>
    <property type="project" value="TreeGrafter"/>
</dbReference>
<dbReference type="SUPFAM" id="SSF81653">
    <property type="entry name" value="Calcium ATPase, transduction domain A"/>
    <property type="match status" value="1"/>
</dbReference>
<dbReference type="GO" id="GO:0055070">
    <property type="term" value="P:copper ion homeostasis"/>
    <property type="evidence" value="ECO:0007669"/>
    <property type="project" value="TreeGrafter"/>
</dbReference>
<dbReference type="SUPFAM" id="SSF55008">
    <property type="entry name" value="HMA, heavy metal-associated domain"/>
    <property type="match status" value="1"/>
</dbReference>
<dbReference type="GO" id="GO:0005524">
    <property type="term" value="F:ATP binding"/>
    <property type="evidence" value="ECO:0007669"/>
    <property type="project" value="UniProtKB-KW"/>
</dbReference>
<dbReference type="EMBL" id="JAGQLG010000082">
    <property type="protein sequence ID" value="MCA9382210.1"/>
    <property type="molecule type" value="Genomic_DNA"/>
</dbReference>
<dbReference type="PANTHER" id="PTHR43520:SF8">
    <property type="entry name" value="P-TYPE CU(+) TRANSPORTER"/>
    <property type="match status" value="1"/>
</dbReference>
<keyword evidence="3" id="KW-1003">Cell membrane</keyword>
<evidence type="ECO:0000259" key="13">
    <source>
        <dbReference type="PROSITE" id="PS50846"/>
    </source>
</evidence>
<keyword evidence="4 12" id="KW-0812">Transmembrane</keyword>
<dbReference type="InterPro" id="IPR006121">
    <property type="entry name" value="HMA_dom"/>
</dbReference>
<keyword evidence="6" id="KW-0547">Nucleotide-binding</keyword>
<dbReference type="InterPro" id="IPR001757">
    <property type="entry name" value="P_typ_ATPase"/>
</dbReference>
<evidence type="ECO:0000256" key="6">
    <source>
        <dbReference type="ARBA" id="ARBA00022741"/>
    </source>
</evidence>
<evidence type="ECO:0000256" key="1">
    <source>
        <dbReference type="ARBA" id="ARBA00004651"/>
    </source>
</evidence>
<evidence type="ECO:0000313" key="15">
    <source>
        <dbReference type="Proteomes" id="UP000782843"/>
    </source>
</evidence>
<evidence type="ECO:0000256" key="5">
    <source>
        <dbReference type="ARBA" id="ARBA00022723"/>
    </source>
</evidence>
<feature type="transmembrane region" description="Helical" evidence="12">
    <location>
        <begin position="378"/>
        <end position="398"/>
    </location>
</feature>
<reference evidence="14" key="1">
    <citation type="submission" date="2020-04" db="EMBL/GenBank/DDBJ databases">
        <authorList>
            <person name="Zhang T."/>
        </authorList>
    </citation>
    <scope>NUCLEOTIDE SEQUENCE</scope>
    <source>
        <strain evidence="14">HKST-UBA10</strain>
    </source>
</reference>
<evidence type="ECO:0000256" key="10">
    <source>
        <dbReference type="ARBA" id="ARBA00023136"/>
    </source>
</evidence>
<evidence type="ECO:0000256" key="4">
    <source>
        <dbReference type="ARBA" id="ARBA00022692"/>
    </source>
</evidence>
<dbReference type="PROSITE" id="PS01047">
    <property type="entry name" value="HMA_1"/>
    <property type="match status" value="1"/>
</dbReference>
<dbReference type="FunFam" id="2.70.150.10:FF:000020">
    <property type="entry name" value="Copper-exporting P-type ATPase A"/>
    <property type="match status" value="1"/>
</dbReference>
<sequence>MTKEIYPIIGIHCASCKMLLEKMVGKVNGVSNVNVNFATEKMTVVYDENITSLAEIKTAVSKAGSYELIDDKSGPTLASPPEAAKHKKSQNHHDYAAMMKMQEYKVLKRRVMIVGIGLLPFIIIMLLMLRGLVTGMEMSTAPLGYIRIDAMDYEINLFYLLQFLLATPLLFWGGKQIFESAWSALKAKNANMDTLVAIGTLTAWIFSTVVTFFPNVFHQIETHVYFEASVFIIFFILLGRLLEARAKNQANDAIKSLLKLQAKEASVIRNGEETKVPLEEVIKGDIIIVRPGEKIPVDGVITQGESTIDESMVTGESLPVTKSIGQFVIGATINKTSSFEFKAEKVGSETMLSQIIRLVEEAQGTEAPIQKLADRISAVFVPGVLLVAFLTFLFWLLLGPELGLIGAEVNPFTFAIYIATTTLIIACPCALG</sequence>
<gene>
    <name evidence="14" type="ORF">KC660_02265</name>
</gene>
<proteinExistence type="inferred from homology"/>
<keyword evidence="10 12" id="KW-0472">Membrane</keyword>
<keyword evidence="9 12" id="KW-1133">Transmembrane helix</keyword>
<dbReference type="PRINTS" id="PR00942">
    <property type="entry name" value="CUATPASEI"/>
</dbReference>
<dbReference type="PANTHER" id="PTHR43520">
    <property type="entry name" value="ATP7, ISOFORM B"/>
    <property type="match status" value="1"/>
</dbReference>
<feature type="domain" description="HMA" evidence="13">
    <location>
        <begin position="2"/>
        <end position="68"/>
    </location>
</feature>
<dbReference type="InterPro" id="IPR059000">
    <property type="entry name" value="ATPase_P-type_domA"/>
</dbReference>
<comment type="similarity">
    <text evidence="2">Belongs to the cation transport ATPase (P-type) (TC 3.A.3) family. Type IB subfamily.</text>
</comment>
<reference evidence="14" key="2">
    <citation type="journal article" date="2021" name="Microbiome">
        <title>Successional dynamics and alternative stable states in a saline activated sludge microbial community over 9 years.</title>
        <authorList>
            <person name="Wang Y."/>
            <person name="Ye J."/>
            <person name="Ju F."/>
            <person name="Liu L."/>
            <person name="Boyd J.A."/>
            <person name="Deng Y."/>
            <person name="Parks D.H."/>
            <person name="Jiang X."/>
            <person name="Yin X."/>
            <person name="Woodcroft B.J."/>
            <person name="Tyson G.W."/>
            <person name="Hugenholtz P."/>
            <person name="Polz M.F."/>
            <person name="Zhang T."/>
        </authorList>
    </citation>
    <scope>NUCLEOTIDE SEQUENCE</scope>
    <source>
        <strain evidence="14">HKST-UBA10</strain>
    </source>
</reference>
<dbReference type="SUPFAM" id="SSF81665">
    <property type="entry name" value="Calcium ATPase, transmembrane domain M"/>
    <property type="match status" value="1"/>
</dbReference>
<feature type="transmembrane region" description="Helical" evidence="12">
    <location>
        <begin position="111"/>
        <end position="133"/>
    </location>
</feature>
<dbReference type="CDD" id="cd00371">
    <property type="entry name" value="HMA"/>
    <property type="match status" value="1"/>
</dbReference>
<dbReference type="Gene3D" id="2.70.150.10">
    <property type="entry name" value="Calcium-transporting ATPase, cytoplasmic transduction domain A"/>
    <property type="match status" value="1"/>
</dbReference>
<organism evidence="14 15">
    <name type="scientific">Candidatus Dojkabacteria bacterium</name>
    <dbReference type="NCBI Taxonomy" id="2099670"/>
    <lineage>
        <taxon>Bacteria</taxon>
        <taxon>Candidatus Dojkabacteria</taxon>
    </lineage>
</organism>
<evidence type="ECO:0000256" key="9">
    <source>
        <dbReference type="ARBA" id="ARBA00022989"/>
    </source>
</evidence>
<accession>A0A955L3E8</accession>
<evidence type="ECO:0000313" key="14">
    <source>
        <dbReference type="EMBL" id="MCA9382210.1"/>
    </source>
</evidence>
<dbReference type="InterPro" id="IPR017969">
    <property type="entry name" value="Heavy-metal-associated_CS"/>
</dbReference>
<protein>
    <submittedName>
        <fullName evidence="14">Heavy metal translocating P-type ATPase</fullName>
    </submittedName>
</protein>
<dbReference type="InterPro" id="IPR008250">
    <property type="entry name" value="ATPase_P-typ_transduc_dom_A_sf"/>
</dbReference>
<feature type="region of interest" description="Disordered" evidence="11">
    <location>
        <begin position="72"/>
        <end position="91"/>
    </location>
</feature>
<keyword evidence="7" id="KW-0067">ATP-binding</keyword>
<dbReference type="InterPro" id="IPR023298">
    <property type="entry name" value="ATPase_P-typ_TM_dom_sf"/>
</dbReference>
<dbReference type="InterPro" id="IPR036163">
    <property type="entry name" value="HMA_dom_sf"/>
</dbReference>
<comment type="caution">
    <text evidence="14">The sequence shown here is derived from an EMBL/GenBank/DDBJ whole genome shotgun (WGS) entry which is preliminary data.</text>
</comment>
<dbReference type="PROSITE" id="PS50846">
    <property type="entry name" value="HMA_2"/>
    <property type="match status" value="1"/>
</dbReference>
<feature type="transmembrane region" description="Helical" evidence="12">
    <location>
        <begin position="410"/>
        <end position="431"/>
    </location>
</feature>
<evidence type="ECO:0000256" key="8">
    <source>
        <dbReference type="ARBA" id="ARBA00022967"/>
    </source>
</evidence>